<evidence type="ECO:0000259" key="7">
    <source>
        <dbReference type="Pfam" id="PF20684"/>
    </source>
</evidence>
<comment type="caution">
    <text evidence="8">The sequence shown here is derived from an EMBL/GenBank/DDBJ whole genome shotgun (WGS) entry which is preliminary data.</text>
</comment>
<evidence type="ECO:0000256" key="5">
    <source>
        <dbReference type="ARBA" id="ARBA00038359"/>
    </source>
</evidence>
<dbReference type="PANTHER" id="PTHR33048">
    <property type="entry name" value="PTH11-LIKE INTEGRAL MEMBRANE PROTEIN (AFU_ORTHOLOGUE AFUA_5G11245)"/>
    <property type="match status" value="1"/>
</dbReference>
<proteinExistence type="inferred from homology"/>
<evidence type="ECO:0000313" key="8">
    <source>
        <dbReference type="EMBL" id="KAK4207522.1"/>
    </source>
</evidence>
<keyword evidence="9" id="KW-1185">Reference proteome</keyword>
<feature type="transmembrane region" description="Helical" evidence="6">
    <location>
        <begin position="292"/>
        <end position="311"/>
    </location>
</feature>
<keyword evidence="3 6" id="KW-1133">Transmembrane helix</keyword>
<keyword evidence="4 6" id="KW-0472">Membrane</keyword>
<feature type="transmembrane region" description="Helical" evidence="6">
    <location>
        <begin position="238"/>
        <end position="260"/>
    </location>
</feature>
<dbReference type="Proteomes" id="UP001301769">
    <property type="component" value="Unassembled WGS sequence"/>
</dbReference>
<comment type="subcellular location">
    <subcellularLocation>
        <location evidence="1">Membrane</location>
        <topology evidence="1">Multi-pass membrane protein</topology>
    </subcellularLocation>
</comment>
<evidence type="ECO:0000313" key="9">
    <source>
        <dbReference type="Proteomes" id="UP001301769"/>
    </source>
</evidence>
<dbReference type="Pfam" id="PF20684">
    <property type="entry name" value="Fung_rhodopsin"/>
    <property type="match status" value="1"/>
</dbReference>
<evidence type="ECO:0000256" key="3">
    <source>
        <dbReference type="ARBA" id="ARBA00022989"/>
    </source>
</evidence>
<feature type="transmembrane region" description="Helical" evidence="6">
    <location>
        <begin position="355"/>
        <end position="377"/>
    </location>
</feature>
<comment type="similarity">
    <text evidence="5">Belongs to the SAT4 family.</text>
</comment>
<dbReference type="PANTHER" id="PTHR33048:SF42">
    <property type="entry name" value="INTEGRAL MEMBRANE PROTEIN"/>
    <property type="match status" value="1"/>
</dbReference>
<evidence type="ECO:0000256" key="2">
    <source>
        <dbReference type="ARBA" id="ARBA00022692"/>
    </source>
</evidence>
<feature type="transmembrane region" description="Helical" evidence="6">
    <location>
        <begin position="194"/>
        <end position="218"/>
    </location>
</feature>
<dbReference type="AlphaFoldDB" id="A0AAN6Y1D0"/>
<dbReference type="GO" id="GO:0016020">
    <property type="term" value="C:membrane"/>
    <property type="evidence" value="ECO:0007669"/>
    <property type="project" value="UniProtKB-SubCell"/>
</dbReference>
<dbReference type="InterPro" id="IPR049326">
    <property type="entry name" value="Rhodopsin_dom_fungi"/>
</dbReference>
<feature type="transmembrane region" description="Helical" evidence="6">
    <location>
        <begin position="119"/>
        <end position="141"/>
    </location>
</feature>
<reference evidence="8" key="1">
    <citation type="journal article" date="2023" name="Mol. Phylogenet. Evol.">
        <title>Genome-scale phylogeny and comparative genomics of the fungal order Sordariales.</title>
        <authorList>
            <person name="Hensen N."/>
            <person name="Bonometti L."/>
            <person name="Westerberg I."/>
            <person name="Brannstrom I.O."/>
            <person name="Guillou S."/>
            <person name="Cros-Aarteil S."/>
            <person name="Calhoun S."/>
            <person name="Haridas S."/>
            <person name="Kuo A."/>
            <person name="Mondo S."/>
            <person name="Pangilinan J."/>
            <person name="Riley R."/>
            <person name="LaButti K."/>
            <person name="Andreopoulos B."/>
            <person name="Lipzen A."/>
            <person name="Chen C."/>
            <person name="Yan M."/>
            <person name="Daum C."/>
            <person name="Ng V."/>
            <person name="Clum A."/>
            <person name="Steindorff A."/>
            <person name="Ohm R.A."/>
            <person name="Martin F."/>
            <person name="Silar P."/>
            <person name="Natvig D.O."/>
            <person name="Lalanne C."/>
            <person name="Gautier V."/>
            <person name="Ament-Velasquez S.L."/>
            <person name="Kruys A."/>
            <person name="Hutchinson M.I."/>
            <person name="Powell A.J."/>
            <person name="Barry K."/>
            <person name="Miller A.N."/>
            <person name="Grigoriev I.V."/>
            <person name="Debuchy R."/>
            <person name="Gladieux P."/>
            <person name="Hiltunen Thoren M."/>
            <person name="Johannesson H."/>
        </authorList>
    </citation>
    <scope>NUCLEOTIDE SEQUENCE</scope>
    <source>
        <strain evidence="8">PSN293</strain>
    </source>
</reference>
<feature type="domain" description="Rhodopsin" evidence="7">
    <location>
        <begin position="134"/>
        <end position="383"/>
    </location>
</feature>
<feature type="transmembrane region" description="Helical" evidence="6">
    <location>
        <begin position="323"/>
        <end position="343"/>
    </location>
</feature>
<gene>
    <name evidence="8" type="ORF">QBC37DRAFT_327218</name>
</gene>
<evidence type="ECO:0000256" key="6">
    <source>
        <dbReference type="SAM" id="Phobius"/>
    </source>
</evidence>
<sequence length="440" mass="47966">MATIIDGIGLVDSQFRTILPGIVPDGLQSTITRTVTLSAEAVASTLAPLSWPTASPSGLILPRPFPSPNSYASSSPYLASPTGSSQILAINPTDLEQQQLPPHLDPSFSHTDLGPLLNAVFWTLTIIALIFLLLRIFIKLSRATVSLWWDDHLLILSWIALAVSASTTSACVAFDYGKHSYDIDPGNLPTMPFIAVFAGFFSVLAAAWSKTSFALTLLRLAKSQENTTRGVTGNWMKWLIWAIIISVNAILGVAMLTMWIKCWPIKKIWDATITEGWCIDPQKIIVLYQWSAGWSGAMDIVLALCPWVLLWKLTMTRRDKIGVAVAMSMGVVAGVASFVKMGMLPNLAGDPVDTVAVTIWGGAEGAITIMAASLPVLRTLFNRRKDFTPLELPVSPGQGSPRDPMETDVSDHQDHVHRVIPMAQVERIQSGREESDDKFC</sequence>
<accession>A0AAN6Y1D0</accession>
<name>A0AAN6Y1D0_9PEZI</name>
<evidence type="ECO:0000256" key="1">
    <source>
        <dbReference type="ARBA" id="ARBA00004141"/>
    </source>
</evidence>
<dbReference type="InterPro" id="IPR052337">
    <property type="entry name" value="SAT4-like"/>
</dbReference>
<organism evidence="8 9">
    <name type="scientific">Rhypophila decipiens</name>
    <dbReference type="NCBI Taxonomy" id="261697"/>
    <lineage>
        <taxon>Eukaryota</taxon>
        <taxon>Fungi</taxon>
        <taxon>Dikarya</taxon>
        <taxon>Ascomycota</taxon>
        <taxon>Pezizomycotina</taxon>
        <taxon>Sordariomycetes</taxon>
        <taxon>Sordariomycetidae</taxon>
        <taxon>Sordariales</taxon>
        <taxon>Naviculisporaceae</taxon>
        <taxon>Rhypophila</taxon>
    </lineage>
</organism>
<evidence type="ECO:0000256" key="4">
    <source>
        <dbReference type="ARBA" id="ARBA00023136"/>
    </source>
</evidence>
<keyword evidence="2 6" id="KW-0812">Transmembrane</keyword>
<reference evidence="8" key="2">
    <citation type="submission" date="2023-05" db="EMBL/GenBank/DDBJ databases">
        <authorList>
            <consortium name="Lawrence Berkeley National Laboratory"/>
            <person name="Steindorff A."/>
            <person name="Hensen N."/>
            <person name="Bonometti L."/>
            <person name="Westerberg I."/>
            <person name="Brannstrom I.O."/>
            <person name="Guillou S."/>
            <person name="Cros-Aarteil S."/>
            <person name="Calhoun S."/>
            <person name="Haridas S."/>
            <person name="Kuo A."/>
            <person name="Mondo S."/>
            <person name="Pangilinan J."/>
            <person name="Riley R."/>
            <person name="Labutti K."/>
            <person name="Andreopoulos B."/>
            <person name="Lipzen A."/>
            <person name="Chen C."/>
            <person name="Yanf M."/>
            <person name="Daum C."/>
            <person name="Ng V."/>
            <person name="Clum A."/>
            <person name="Ohm R."/>
            <person name="Martin F."/>
            <person name="Silar P."/>
            <person name="Natvig D."/>
            <person name="Lalanne C."/>
            <person name="Gautier V."/>
            <person name="Ament-Velasquez S.L."/>
            <person name="Kruys A."/>
            <person name="Hutchinson M.I."/>
            <person name="Powell A.J."/>
            <person name="Barry K."/>
            <person name="Miller A.N."/>
            <person name="Grigoriev I.V."/>
            <person name="Debuchy R."/>
            <person name="Gladieux P."/>
            <person name="Thoren M.H."/>
            <person name="Johannesson H."/>
        </authorList>
    </citation>
    <scope>NUCLEOTIDE SEQUENCE</scope>
    <source>
        <strain evidence="8">PSN293</strain>
    </source>
</reference>
<dbReference type="EMBL" id="MU858289">
    <property type="protein sequence ID" value="KAK4207522.1"/>
    <property type="molecule type" value="Genomic_DNA"/>
</dbReference>
<protein>
    <recommendedName>
        <fullName evidence="7">Rhodopsin domain-containing protein</fullName>
    </recommendedName>
</protein>
<feature type="transmembrane region" description="Helical" evidence="6">
    <location>
        <begin position="153"/>
        <end position="174"/>
    </location>
</feature>